<feature type="transmembrane region" description="Helical" evidence="1">
    <location>
        <begin position="215"/>
        <end position="237"/>
    </location>
</feature>
<feature type="transmembrane region" description="Helical" evidence="1">
    <location>
        <begin position="182"/>
        <end position="203"/>
    </location>
</feature>
<feature type="transmembrane region" description="Helical" evidence="1">
    <location>
        <begin position="52"/>
        <end position="73"/>
    </location>
</feature>
<keyword evidence="1" id="KW-0472">Membrane</keyword>
<organism evidence="3 4">
    <name type="scientific">Agrococcus sediminis</name>
    <dbReference type="NCBI Taxonomy" id="2599924"/>
    <lineage>
        <taxon>Bacteria</taxon>
        <taxon>Bacillati</taxon>
        <taxon>Actinomycetota</taxon>
        <taxon>Actinomycetes</taxon>
        <taxon>Micrococcales</taxon>
        <taxon>Microbacteriaceae</taxon>
        <taxon>Agrococcus</taxon>
    </lineage>
</organism>
<reference evidence="3 4" key="1">
    <citation type="submission" date="2019-08" db="EMBL/GenBank/DDBJ databases">
        <title>Agrococcus lahaulensis sp. nov., isolated from a cold desert of the Indian Himalayas.</title>
        <authorList>
            <person name="Qu J.H."/>
        </authorList>
    </citation>
    <scope>NUCLEOTIDE SEQUENCE [LARGE SCALE GENOMIC DNA]</scope>
    <source>
        <strain evidence="3 4">NS18</strain>
    </source>
</reference>
<dbReference type="OrthoDB" id="5289372at2"/>
<name>A0A5M8QFT0_9MICO</name>
<keyword evidence="4" id="KW-1185">Reference proteome</keyword>
<evidence type="ECO:0000313" key="4">
    <source>
        <dbReference type="Proteomes" id="UP000323221"/>
    </source>
</evidence>
<accession>A0A5M8QFT0</accession>
<comment type="caution">
    <text evidence="3">The sequence shown here is derived from an EMBL/GenBank/DDBJ whole genome shotgun (WGS) entry which is preliminary data.</text>
</comment>
<proteinExistence type="predicted"/>
<dbReference type="CDD" id="cd03392">
    <property type="entry name" value="PAP2_like_2"/>
    <property type="match status" value="1"/>
</dbReference>
<dbReference type="PANTHER" id="PTHR14969">
    <property type="entry name" value="SPHINGOSINE-1-PHOSPHATE PHOSPHOHYDROLASE"/>
    <property type="match status" value="1"/>
</dbReference>
<feature type="transmembrane region" description="Helical" evidence="1">
    <location>
        <begin position="114"/>
        <end position="133"/>
    </location>
</feature>
<dbReference type="InterPro" id="IPR036938">
    <property type="entry name" value="PAP2/HPO_sf"/>
</dbReference>
<keyword evidence="1" id="KW-1133">Transmembrane helix</keyword>
<dbReference type="RefSeq" id="WP_146355396.1">
    <property type="nucleotide sequence ID" value="NZ_VOIR01000012.1"/>
</dbReference>
<evidence type="ECO:0000313" key="3">
    <source>
        <dbReference type="EMBL" id="KAA6434887.1"/>
    </source>
</evidence>
<keyword evidence="1" id="KW-0812">Transmembrane</keyword>
<dbReference type="EMBL" id="VOIR01000012">
    <property type="protein sequence ID" value="KAA6434887.1"/>
    <property type="molecule type" value="Genomic_DNA"/>
</dbReference>
<protein>
    <submittedName>
        <fullName evidence="3">Phosphatase PAP2 family protein</fullName>
    </submittedName>
</protein>
<dbReference type="Gene3D" id="1.20.144.10">
    <property type="entry name" value="Phosphatidic acid phosphatase type 2/haloperoxidase"/>
    <property type="match status" value="1"/>
</dbReference>
<feature type="transmembrane region" description="Helical" evidence="1">
    <location>
        <begin position="140"/>
        <end position="162"/>
    </location>
</feature>
<sequence length="279" mass="29946">MDDDARPEQGPAGEVRRDRYVGGRDLTHWTTRIGRAVARLVEQLGRRLGPHAALLLTLAIGLALAAGLAAGGAEVYEAVTDEDGLANLDMPITAWFADWRPGWFGPAVTAYTDVAGVIGMPVLAIAVMLLLAIRRRSWTPVILMLSAGLGSLLMTIVAKGFIGRSRPQLELAVPPYEHSASFPSGHTLNATVIAGIVAYLIVLRLERRWQRVLTIAVAAVFAITIGLSRVVLGHHWLTDVVAAWALGAAWLVLVITAHRLYLTVRRASVEPDGEAVPAP</sequence>
<dbReference type="SMART" id="SM00014">
    <property type="entry name" value="acidPPc"/>
    <property type="match status" value="1"/>
</dbReference>
<gene>
    <name evidence="3" type="ORF">FQ330_03710</name>
</gene>
<dbReference type="SUPFAM" id="SSF48317">
    <property type="entry name" value="Acid phosphatase/Vanadium-dependent haloperoxidase"/>
    <property type="match status" value="1"/>
</dbReference>
<evidence type="ECO:0000256" key="1">
    <source>
        <dbReference type="SAM" id="Phobius"/>
    </source>
</evidence>
<dbReference type="PANTHER" id="PTHR14969:SF13">
    <property type="entry name" value="AT30094P"/>
    <property type="match status" value="1"/>
</dbReference>
<dbReference type="InterPro" id="IPR000326">
    <property type="entry name" value="PAP2/HPO"/>
</dbReference>
<feature type="domain" description="Phosphatidic acid phosphatase type 2/haloperoxidase" evidence="2">
    <location>
        <begin position="141"/>
        <end position="255"/>
    </location>
</feature>
<dbReference type="Proteomes" id="UP000323221">
    <property type="component" value="Unassembled WGS sequence"/>
</dbReference>
<dbReference type="Pfam" id="PF01569">
    <property type="entry name" value="PAP2"/>
    <property type="match status" value="1"/>
</dbReference>
<feature type="transmembrane region" description="Helical" evidence="1">
    <location>
        <begin position="243"/>
        <end position="262"/>
    </location>
</feature>
<dbReference type="AlphaFoldDB" id="A0A5M8QFT0"/>
<evidence type="ECO:0000259" key="2">
    <source>
        <dbReference type="SMART" id="SM00014"/>
    </source>
</evidence>